<dbReference type="Proteomes" id="UP000248916">
    <property type="component" value="Unassembled WGS sequence"/>
</dbReference>
<dbReference type="PROSITE" id="PS51071">
    <property type="entry name" value="HTH_RPIR"/>
    <property type="match status" value="1"/>
</dbReference>
<dbReference type="CDD" id="cd05013">
    <property type="entry name" value="SIS_RpiR"/>
    <property type="match status" value="1"/>
</dbReference>
<dbReference type="InterPro" id="IPR009057">
    <property type="entry name" value="Homeodomain-like_sf"/>
</dbReference>
<keyword evidence="2" id="KW-0238">DNA-binding</keyword>
<dbReference type="PANTHER" id="PTHR30514">
    <property type="entry name" value="GLUCOKINASE"/>
    <property type="match status" value="1"/>
</dbReference>
<keyword evidence="7" id="KW-1185">Reference proteome</keyword>
<feature type="domain" description="HTH rpiR-type" evidence="4">
    <location>
        <begin position="3"/>
        <end position="79"/>
    </location>
</feature>
<keyword evidence="3" id="KW-0804">Transcription</keyword>
<dbReference type="InterPro" id="IPR035472">
    <property type="entry name" value="RpiR-like_SIS"/>
</dbReference>
<dbReference type="AlphaFoldDB" id="A0A2W7MSL5"/>
<dbReference type="Pfam" id="PF01418">
    <property type="entry name" value="HTH_6"/>
    <property type="match status" value="1"/>
</dbReference>
<dbReference type="Gene3D" id="1.10.10.10">
    <property type="entry name" value="Winged helix-like DNA-binding domain superfamily/Winged helix DNA-binding domain"/>
    <property type="match status" value="1"/>
</dbReference>
<dbReference type="EMBL" id="QKZL01000045">
    <property type="protein sequence ID" value="PZX10533.1"/>
    <property type="molecule type" value="Genomic_DNA"/>
</dbReference>
<dbReference type="InterPro" id="IPR000281">
    <property type="entry name" value="HTH_RpiR"/>
</dbReference>
<dbReference type="Pfam" id="PF01380">
    <property type="entry name" value="SIS"/>
    <property type="match status" value="1"/>
</dbReference>
<dbReference type="InterPro" id="IPR047640">
    <property type="entry name" value="RpiR-like"/>
</dbReference>
<dbReference type="InterPro" id="IPR001347">
    <property type="entry name" value="SIS_dom"/>
</dbReference>
<evidence type="ECO:0000313" key="7">
    <source>
        <dbReference type="Proteomes" id="UP000248916"/>
    </source>
</evidence>
<accession>A0A2W7MSL5</accession>
<dbReference type="GO" id="GO:1901135">
    <property type="term" value="P:carbohydrate derivative metabolic process"/>
    <property type="evidence" value="ECO:0007669"/>
    <property type="project" value="InterPro"/>
</dbReference>
<evidence type="ECO:0000256" key="1">
    <source>
        <dbReference type="ARBA" id="ARBA00023015"/>
    </source>
</evidence>
<evidence type="ECO:0000256" key="3">
    <source>
        <dbReference type="ARBA" id="ARBA00023163"/>
    </source>
</evidence>
<dbReference type="RefSeq" id="WP_111539168.1">
    <property type="nucleotide sequence ID" value="NZ_QKZL01000045.1"/>
</dbReference>
<evidence type="ECO:0000259" key="5">
    <source>
        <dbReference type="PROSITE" id="PS51464"/>
    </source>
</evidence>
<dbReference type="OrthoDB" id="8582409at2"/>
<sequence>MSASLLKRILDMTRDMGAAETRIAEYAASHPDEVMHMSMAALSRACGVSDPTIMRFCRRLGFDGYQEFKINLAQTLVPAAPFEYEQITATDSVENVVRKTCRNSLNAIQRAQVDLVPAQIAEAGEVLARATWTGIYATGISEVTGLDAEHKFQRLAMRCAAVIGRKKQWMQAEQSRPGEVVLIFSQSGATRQMVEVASAARAGGARVVSVTAEDSPLASQTDVLIAVRPYEHTELMTPLASRLNHHLVVNMMVTVIAKAMGSQFPDQLPALDSWKTDKI</sequence>
<organism evidence="6 7">
    <name type="scientific">Palleronia aestuarii</name>
    <dbReference type="NCBI Taxonomy" id="568105"/>
    <lineage>
        <taxon>Bacteria</taxon>
        <taxon>Pseudomonadati</taxon>
        <taxon>Pseudomonadota</taxon>
        <taxon>Alphaproteobacteria</taxon>
        <taxon>Rhodobacterales</taxon>
        <taxon>Roseobacteraceae</taxon>
        <taxon>Palleronia</taxon>
    </lineage>
</organism>
<dbReference type="GO" id="GO:0003700">
    <property type="term" value="F:DNA-binding transcription factor activity"/>
    <property type="evidence" value="ECO:0007669"/>
    <property type="project" value="InterPro"/>
</dbReference>
<comment type="caution">
    <text evidence="6">The sequence shown here is derived from an EMBL/GenBank/DDBJ whole genome shotgun (WGS) entry which is preliminary data.</text>
</comment>
<keyword evidence="1" id="KW-0805">Transcription regulation</keyword>
<evidence type="ECO:0000256" key="2">
    <source>
        <dbReference type="ARBA" id="ARBA00023125"/>
    </source>
</evidence>
<evidence type="ECO:0000313" key="6">
    <source>
        <dbReference type="EMBL" id="PZX10533.1"/>
    </source>
</evidence>
<name>A0A2W7MSL5_9RHOB</name>
<dbReference type="Gene3D" id="3.40.50.10490">
    <property type="entry name" value="Glucose-6-phosphate isomerase like protein, domain 1"/>
    <property type="match status" value="1"/>
</dbReference>
<dbReference type="PANTHER" id="PTHR30514:SF1">
    <property type="entry name" value="HTH-TYPE TRANSCRIPTIONAL REGULATOR HEXR-RELATED"/>
    <property type="match status" value="1"/>
</dbReference>
<dbReference type="GO" id="GO:0097367">
    <property type="term" value="F:carbohydrate derivative binding"/>
    <property type="evidence" value="ECO:0007669"/>
    <property type="project" value="InterPro"/>
</dbReference>
<protein>
    <submittedName>
        <fullName evidence="6">RpiR family transcriptional regulator</fullName>
    </submittedName>
</protein>
<proteinExistence type="predicted"/>
<dbReference type="SUPFAM" id="SSF53697">
    <property type="entry name" value="SIS domain"/>
    <property type="match status" value="1"/>
</dbReference>
<dbReference type="InterPro" id="IPR036388">
    <property type="entry name" value="WH-like_DNA-bd_sf"/>
</dbReference>
<evidence type="ECO:0000259" key="4">
    <source>
        <dbReference type="PROSITE" id="PS51071"/>
    </source>
</evidence>
<dbReference type="SUPFAM" id="SSF46689">
    <property type="entry name" value="Homeodomain-like"/>
    <property type="match status" value="1"/>
</dbReference>
<gene>
    <name evidence="6" type="ORF">LX81_04207</name>
</gene>
<reference evidence="6 7" key="1">
    <citation type="submission" date="2018-06" db="EMBL/GenBank/DDBJ databases">
        <title>Genomic Encyclopedia of Archaeal and Bacterial Type Strains, Phase II (KMG-II): from individual species to whole genera.</title>
        <authorList>
            <person name="Goeker M."/>
        </authorList>
    </citation>
    <scope>NUCLEOTIDE SEQUENCE [LARGE SCALE GENOMIC DNA]</scope>
    <source>
        <strain evidence="6 7">DSM 22009</strain>
    </source>
</reference>
<feature type="domain" description="SIS" evidence="5">
    <location>
        <begin position="123"/>
        <end position="265"/>
    </location>
</feature>
<dbReference type="PROSITE" id="PS51464">
    <property type="entry name" value="SIS"/>
    <property type="match status" value="1"/>
</dbReference>
<dbReference type="GO" id="GO:0003677">
    <property type="term" value="F:DNA binding"/>
    <property type="evidence" value="ECO:0007669"/>
    <property type="project" value="UniProtKB-KW"/>
</dbReference>
<dbReference type="InterPro" id="IPR046348">
    <property type="entry name" value="SIS_dom_sf"/>
</dbReference>